<evidence type="ECO:0000256" key="4">
    <source>
        <dbReference type="ARBA" id="ARBA00022451"/>
    </source>
</evidence>
<evidence type="ECO:0000256" key="7">
    <source>
        <dbReference type="ARBA" id="ARBA00023319"/>
    </source>
</evidence>
<dbReference type="PANTHER" id="PTHR19944">
    <property type="entry name" value="MHC CLASS II-RELATED"/>
    <property type="match status" value="1"/>
</dbReference>
<dbReference type="PANTHER" id="PTHR19944:SF62">
    <property type="entry name" value="BETA-2-MICROGLOBULIN"/>
    <property type="match status" value="1"/>
</dbReference>
<dbReference type="GO" id="GO:0042612">
    <property type="term" value="C:MHC class I protein complex"/>
    <property type="evidence" value="ECO:0007669"/>
    <property type="project" value="UniProtKB-KW"/>
</dbReference>
<evidence type="ECO:0000256" key="5">
    <source>
        <dbReference type="ARBA" id="ARBA00022525"/>
    </source>
</evidence>
<dbReference type="GO" id="GO:0002474">
    <property type="term" value="P:antigen processing and presentation of peptide antigen via MHC class I"/>
    <property type="evidence" value="ECO:0007669"/>
    <property type="project" value="UniProtKB-KW"/>
</dbReference>
<dbReference type="GO" id="GO:0010038">
    <property type="term" value="P:response to metal ion"/>
    <property type="evidence" value="ECO:0007669"/>
    <property type="project" value="UniProtKB-ARBA"/>
</dbReference>
<evidence type="ECO:0000313" key="10">
    <source>
        <dbReference type="Ensembl" id="ENSACCP00020002468.1"/>
    </source>
</evidence>
<dbReference type="FunCoup" id="A0A663DR92">
    <property type="interactions" value="481"/>
</dbReference>
<keyword evidence="6" id="KW-0391">Immunity</keyword>
<proteinExistence type="inferred from homology"/>
<dbReference type="InParanoid" id="A0A663DR92"/>
<keyword evidence="5" id="KW-0964">Secreted</keyword>
<reference evidence="10" key="1">
    <citation type="submission" date="2025-08" db="UniProtKB">
        <authorList>
            <consortium name="Ensembl"/>
        </authorList>
    </citation>
    <scope>IDENTIFICATION</scope>
</reference>
<comment type="similarity">
    <text evidence="2">Belongs to the beta-2-microglobulin family.</text>
</comment>
<organism evidence="10 11">
    <name type="scientific">Aquila chrysaetos chrysaetos</name>
    <dbReference type="NCBI Taxonomy" id="223781"/>
    <lineage>
        <taxon>Eukaryota</taxon>
        <taxon>Metazoa</taxon>
        <taxon>Chordata</taxon>
        <taxon>Craniata</taxon>
        <taxon>Vertebrata</taxon>
        <taxon>Euteleostomi</taxon>
        <taxon>Archelosauria</taxon>
        <taxon>Archosauria</taxon>
        <taxon>Dinosauria</taxon>
        <taxon>Saurischia</taxon>
        <taxon>Theropoda</taxon>
        <taxon>Coelurosauria</taxon>
        <taxon>Aves</taxon>
        <taxon>Neognathae</taxon>
        <taxon>Neoaves</taxon>
        <taxon>Telluraves</taxon>
        <taxon>Accipitrimorphae</taxon>
        <taxon>Accipitriformes</taxon>
        <taxon>Accipitridae</taxon>
        <taxon>Accipitrinae</taxon>
        <taxon>Aquila</taxon>
    </lineage>
</organism>
<dbReference type="InterPro" id="IPR003006">
    <property type="entry name" value="Ig/MHC_CS"/>
</dbReference>
<evidence type="ECO:0000256" key="2">
    <source>
        <dbReference type="ARBA" id="ARBA00009564"/>
    </source>
</evidence>
<dbReference type="SUPFAM" id="SSF48726">
    <property type="entry name" value="Immunoglobulin"/>
    <property type="match status" value="1"/>
</dbReference>
<keyword evidence="11" id="KW-1185">Reference proteome</keyword>
<accession>A0A663DR92</accession>
<comment type="subcellular location">
    <subcellularLocation>
        <location evidence="1">Secreted</location>
    </subcellularLocation>
</comment>
<dbReference type="Ensembl" id="ENSACCT00020002548.1">
    <property type="protein sequence ID" value="ENSACCP00020002468.1"/>
    <property type="gene ID" value="ENSACCG00020001698.1"/>
</dbReference>
<dbReference type="InterPro" id="IPR007110">
    <property type="entry name" value="Ig-like_dom"/>
</dbReference>
<keyword evidence="8" id="KW-0732">Signal</keyword>
<keyword evidence="7" id="KW-0393">Immunoglobulin domain</keyword>
<dbReference type="Gene3D" id="2.60.40.10">
    <property type="entry name" value="Immunoglobulins"/>
    <property type="match status" value="1"/>
</dbReference>
<feature type="signal peptide" evidence="8">
    <location>
        <begin position="1"/>
        <end position="21"/>
    </location>
</feature>
<dbReference type="InterPro" id="IPR003597">
    <property type="entry name" value="Ig_C1-set"/>
</dbReference>
<dbReference type="SMART" id="SM00407">
    <property type="entry name" value="IGc1"/>
    <property type="match status" value="1"/>
</dbReference>
<sequence length="170" mass="19346">MGLALRLGVLALIALVGLGQADEAPKVEVYSRRHANPGEENVLNCFVSGFHPPKIEILLLKNGEPMSNVQYADMSFNDKWYFQRLVYADFIPKKGDVYSCRVAHSTFREPQSFRWGIVCLPLKALPLFVCRSQSSLIYIHSVPVPLLRKWGAIIGWILKVLCYRWKINLV</sequence>
<dbReference type="PROSITE" id="PS50835">
    <property type="entry name" value="IG_LIKE"/>
    <property type="match status" value="1"/>
</dbReference>
<evidence type="ECO:0000256" key="3">
    <source>
        <dbReference type="ARBA" id="ARBA00018767"/>
    </source>
</evidence>
<dbReference type="InterPro" id="IPR013783">
    <property type="entry name" value="Ig-like_fold"/>
</dbReference>
<evidence type="ECO:0000259" key="9">
    <source>
        <dbReference type="PROSITE" id="PS50835"/>
    </source>
</evidence>
<evidence type="ECO:0000256" key="8">
    <source>
        <dbReference type="SAM" id="SignalP"/>
    </source>
</evidence>
<evidence type="ECO:0000256" key="6">
    <source>
        <dbReference type="ARBA" id="ARBA00022859"/>
    </source>
</evidence>
<evidence type="ECO:0000313" key="11">
    <source>
        <dbReference type="Proteomes" id="UP000472275"/>
    </source>
</evidence>
<dbReference type="PROSITE" id="PS00290">
    <property type="entry name" value="IG_MHC"/>
    <property type="match status" value="1"/>
</dbReference>
<dbReference type="FunFam" id="2.60.40.10:FF:001005">
    <property type="entry name" value="Beta-2-microglobulin"/>
    <property type="match status" value="1"/>
</dbReference>
<dbReference type="AlphaFoldDB" id="A0A663DR92"/>
<dbReference type="Pfam" id="PF07654">
    <property type="entry name" value="C1-set"/>
    <property type="match status" value="1"/>
</dbReference>
<dbReference type="GO" id="GO:0005576">
    <property type="term" value="C:extracellular region"/>
    <property type="evidence" value="ECO:0007669"/>
    <property type="project" value="UniProtKB-SubCell"/>
</dbReference>
<reference evidence="10" key="2">
    <citation type="submission" date="2025-09" db="UniProtKB">
        <authorList>
            <consortium name="Ensembl"/>
        </authorList>
    </citation>
    <scope>IDENTIFICATION</scope>
</reference>
<dbReference type="GeneTree" id="ENSGT00690000102227"/>
<keyword evidence="4" id="KW-0490">MHC I</keyword>
<dbReference type="InterPro" id="IPR050160">
    <property type="entry name" value="MHC/Immunoglobulin"/>
</dbReference>
<dbReference type="Proteomes" id="UP000472275">
    <property type="component" value="Chromosome 5"/>
</dbReference>
<name>A0A663DR92_AQUCH</name>
<evidence type="ECO:0000256" key="1">
    <source>
        <dbReference type="ARBA" id="ARBA00004613"/>
    </source>
</evidence>
<dbReference type="InterPro" id="IPR036179">
    <property type="entry name" value="Ig-like_dom_sf"/>
</dbReference>
<feature type="domain" description="Ig-like" evidence="9">
    <location>
        <begin position="25"/>
        <end position="114"/>
    </location>
</feature>
<feature type="chain" id="PRO_5025336790" description="Beta-2-microglobulin" evidence="8">
    <location>
        <begin position="22"/>
        <end position="170"/>
    </location>
</feature>
<protein>
    <recommendedName>
        <fullName evidence="3">Beta-2-microglobulin</fullName>
    </recommendedName>
</protein>